<accession>W6SCB3</accession>
<dbReference type="PANTHER" id="PTHR30482">
    <property type="entry name" value="HIGH-AFFINITY BRANCHED-CHAIN AMINO ACID TRANSPORT SYSTEM PERMEASE"/>
    <property type="match status" value="1"/>
</dbReference>
<dbReference type="InterPro" id="IPR043428">
    <property type="entry name" value="LivM-like"/>
</dbReference>
<dbReference type="PATRIC" id="fig|1216932.3.peg.71"/>
<keyword evidence="8" id="KW-1185">Reference proteome</keyword>
<evidence type="ECO:0000256" key="1">
    <source>
        <dbReference type="ARBA" id="ARBA00004651"/>
    </source>
</evidence>
<dbReference type="KEGG" id="clt:CM240_0086"/>
<evidence type="ECO:0000256" key="3">
    <source>
        <dbReference type="ARBA" id="ARBA00022692"/>
    </source>
</evidence>
<keyword evidence="2" id="KW-1003">Cell membrane</keyword>
<dbReference type="OrthoDB" id="9789927at2"/>
<comment type="subcellular location">
    <subcellularLocation>
        <location evidence="1">Cell membrane</location>
        <topology evidence="1">Multi-pass membrane protein</topology>
    </subcellularLocation>
</comment>
<feature type="transmembrane region" description="Helical" evidence="6">
    <location>
        <begin position="114"/>
        <end position="132"/>
    </location>
</feature>
<feature type="transmembrane region" description="Helical" evidence="6">
    <location>
        <begin position="152"/>
        <end position="171"/>
    </location>
</feature>
<keyword evidence="3 6" id="KW-0812">Transmembrane</keyword>
<name>W6SCB3_9CLOT</name>
<evidence type="ECO:0000256" key="6">
    <source>
        <dbReference type="SAM" id="Phobius"/>
    </source>
</evidence>
<dbReference type="STRING" id="1216932.CM240_0086"/>
<evidence type="ECO:0000256" key="5">
    <source>
        <dbReference type="ARBA" id="ARBA00023136"/>
    </source>
</evidence>
<keyword evidence="5 6" id="KW-0472">Membrane</keyword>
<dbReference type="AlphaFoldDB" id="W6SCB3"/>
<evidence type="ECO:0000313" key="7">
    <source>
        <dbReference type="EMBL" id="CDM67265.1"/>
    </source>
</evidence>
<feature type="transmembrane region" description="Helical" evidence="6">
    <location>
        <begin position="238"/>
        <end position="263"/>
    </location>
</feature>
<evidence type="ECO:0000256" key="2">
    <source>
        <dbReference type="ARBA" id="ARBA00022475"/>
    </source>
</evidence>
<dbReference type="EMBL" id="HG917868">
    <property type="protein sequence ID" value="CDM67265.1"/>
    <property type="molecule type" value="Genomic_DNA"/>
</dbReference>
<reference evidence="7 8" key="1">
    <citation type="submission" date="2013-11" db="EMBL/GenBank/DDBJ databases">
        <title>Complete genome sequence of Clostridum sp. M2/40.</title>
        <authorList>
            <person name="Wibberg D."/>
            <person name="Puehler A."/>
            <person name="Schlueter A."/>
        </authorList>
    </citation>
    <scope>NUCLEOTIDE SEQUENCE [LARGE SCALE GENOMIC DNA]</scope>
    <source>
        <strain evidence="8">M2/40</strain>
    </source>
</reference>
<feature type="transmembrane region" description="Helical" evidence="6">
    <location>
        <begin position="85"/>
        <end position="107"/>
    </location>
</feature>
<dbReference type="CDD" id="cd06581">
    <property type="entry name" value="TM_PBP1_LivM_like"/>
    <property type="match status" value="1"/>
</dbReference>
<organism evidence="7 8">
    <name type="scientific">Clostridium bornimense</name>
    <dbReference type="NCBI Taxonomy" id="1216932"/>
    <lineage>
        <taxon>Bacteria</taxon>
        <taxon>Bacillati</taxon>
        <taxon>Bacillota</taxon>
        <taxon>Clostridia</taxon>
        <taxon>Eubacteriales</taxon>
        <taxon>Clostridiaceae</taxon>
        <taxon>Clostridium</taxon>
    </lineage>
</organism>
<dbReference type="GO" id="GO:0015658">
    <property type="term" value="F:branched-chain amino acid transmembrane transporter activity"/>
    <property type="evidence" value="ECO:0007669"/>
    <property type="project" value="InterPro"/>
</dbReference>
<feature type="transmembrane region" description="Helical" evidence="6">
    <location>
        <begin position="7"/>
        <end position="27"/>
    </location>
</feature>
<evidence type="ECO:0000256" key="4">
    <source>
        <dbReference type="ARBA" id="ARBA00022989"/>
    </source>
</evidence>
<evidence type="ECO:0000313" key="8">
    <source>
        <dbReference type="Proteomes" id="UP000019426"/>
    </source>
</evidence>
<protein>
    <submittedName>
        <fullName evidence="7">HAAT family amino acid/amide ABC transporter membrane protein 2</fullName>
    </submittedName>
</protein>
<keyword evidence="4 6" id="KW-1133">Transmembrane helix</keyword>
<gene>
    <name evidence="7" type="ORF">CM240_0086</name>
</gene>
<dbReference type="Proteomes" id="UP000019426">
    <property type="component" value="Chromosome M2/40_rep1"/>
</dbReference>
<dbReference type="PANTHER" id="PTHR30482:SF10">
    <property type="entry name" value="HIGH-AFFINITY BRANCHED-CHAIN AMINO ACID TRANSPORT PROTEIN BRAE"/>
    <property type="match status" value="1"/>
</dbReference>
<dbReference type="Pfam" id="PF02653">
    <property type="entry name" value="BPD_transp_2"/>
    <property type="match status" value="1"/>
</dbReference>
<dbReference type="HOGENOM" id="CLU_031365_1_2_9"/>
<dbReference type="GO" id="GO:0005886">
    <property type="term" value="C:plasma membrane"/>
    <property type="evidence" value="ECO:0007669"/>
    <property type="project" value="UniProtKB-SubCell"/>
</dbReference>
<dbReference type="InterPro" id="IPR001851">
    <property type="entry name" value="ABC_transp_permease"/>
</dbReference>
<dbReference type="eggNOG" id="COG4177">
    <property type="taxonomic scope" value="Bacteria"/>
</dbReference>
<dbReference type="RefSeq" id="WP_044035742.1">
    <property type="nucleotide sequence ID" value="NZ_HG917868.1"/>
</dbReference>
<proteinExistence type="predicted"/>
<feature type="transmembrane region" description="Helical" evidence="6">
    <location>
        <begin position="275"/>
        <end position="294"/>
    </location>
</feature>
<feature type="transmembrane region" description="Helical" evidence="6">
    <location>
        <begin position="33"/>
        <end position="54"/>
    </location>
</feature>
<sequence length="314" mass="34110">MKKYKKLITWVALIICAYLFFSFLISSGILNRYYSRILVSCCISVILAVSLNLITGFTGQLSLGHSGFMAIGAYTSAYLSTTTNIPFIVSIIIGALFATVIGFLVGLPTLKLKGDYFAIATLGICEIIRVLITNIDALGGARGLSSIPRETNFTLVYFAMVLTIVVIANIIHSSKGRSMIAIRENEIAAEAMGVNTTKYKIMAFLVSVFFAGIAGGLFAHQNGFIQPTAFNFLKSIEILTFVVLGGMGSISGSIIAAIVLTILPEALRSFADLRMIFYSLALIIVMIFRPKGLFGNMEITDVLKKFKKKSKAKE</sequence>
<feature type="transmembrane region" description="Helical" evidence="6">
    <location>
        <begin position="201"/>
        <end position="218"/>
    </location>
</feature>